<reference evidence="2 3" key="2">
    <citation type="submission" date="2024-07" db="EMBL/GenBank/DDBJ databases">
        <authorList>
            <person name="Akdeniz Z."/>
        </authorList>
    </citation>
    <scope>NUCLEOTIDE SEQUENCE [LARGE SCALE GENOMIC DNA]</scope>
</reference>
<sequence length="1378" mass="160830">MDQLLQSYTSLRKQIKDKQKQVPMDQIIQELTQKQSCNVIASYQLLLDCMKQQNVSEFVFQISALQSTLITPETKLECQIKMKAIIQESQIVSDRQAEQFCFLMSKLLQTDVFTPEMKYISFKQLIGLFQIKLVGVPSKVLVINTLSQFISNVFQDDMGLLYLNYLVTCTQQQTEFKLQHLSIQTINPLFIYDIVPMLDQSNKFAKLLTQQCVQIVPESLLTQNKLFIQAYEKEAIQNIKLSPEVYWLLSEVKNPHVATYFFLYYSLHNIFLQNQQQQQLNQLGQLILDITREDLQSLVFYTHVLYKKQTQNKELDLNAQLKFVYKFIVENKMFLNGNQQKLDLFDLNSAVQIQQVQQNTVVTVQNLLKIFKLESLTFNIFTTNGIFDSILIDLCSNAIELSPENVKNCFSIIKYYILNIESDAIKTKAIQQLAIFIQYLENKEEDPQTLILCAECIKFFVTIPLMLLNVNNISTLKQLKQINIQAYLIQHCTSKQIHKFKTITADQFIIFHQINMVFINHLIISSGLTSASYSYFDFEKILKSICEFQIQAGENHKKYIQSFVQLYSLRIETRQIKIVQFEQYIYSLLKLTQSLTDTPLEIIINVLQNEVHETTAINEFEILLNIATSKEFKDFIMQLLSFQQFNKYATTIVLQLTKYQFTSEVSSENINADEEIFTKLQAVSKECVEEYQKQNYCQLFIDYLSQPRPQSQDILFIIELVQQQIMCIQELKYKTRYMENIVILMLTFYDQTKLEITNMYISTVQLVIQQFQQQELSSTIQMQIVDNAINMNVSYLQNLLAPQSMQSIIKQTLFTIIVSISVYCTDRSVLFYVIDQVQALQKHKKHNIYDFTPLVHQITQELNNTYCMKHNLLTKSDLIKFINGTVVYLIQMLIIVYQKILNNQKVAQTLEHLNSTIQIAFQCIKSLNNQLEQDIIYVIALVINCFTKNDAETSNILYQFISQIIQELTQQILFQEYKIPDDMNPITVYYKESMINFLLQTIKQLEYSQLIQPRYFDCIISTFAKLSHMKELMLVTLQQLFEQMEQNEKILIHEDIIVDSSVKIQRCGALQCYPSLNCLQTMYILAVDSTKEYIIDVIKSFANISYQTTNIASAKYSVIAILHLSEKLDQEQQSVLIQQTIQKLQDNFFMGRCGPYLNQMISDLIISMLLRQLDKQQACKSLVQLMQFLQTQTSLDTMLMKTNLLLLTGFDSDELFECQKQTARQLINQLLPNIRSSQARQQHYLISRLFDEEPFENIDPKQITLLPGGVKIRIVHLEQLILTKILQFFTANQVKFNIFLTELFNEAAKNYLIEHQLMGSCPINNQKNFFEFVKAFLRFDGVAVKVYKAAVELFLKCTELQEFAFEYFGKVGESLEKM</sequence>
<evidence type="ECO:0000313" key="1">
    <source>
        <dbReference type="EMBL" id="CAI9948880.1"/>
    </source>
</evidence>
<evidence type="ECO:0000313" key="3">
    <source>
        <dbReference type="Proteomes" id="UP001642409"/>
    </source>
</evidence>
<accession>A0AA86U9L1</accession>
<evidence type="ECO:0000313" key="2">
    <source>
        <dbReference type="EMBL" id="CAL6074086.1"/>
    </source>
</evidence>
<protein>
    <submittedName>
        <fullName evidence="1">Uncharacterized protein</fullName>
    </submittedName>
</protein>
<name>A0AA86U9L1_9EUKA</name>
<reference evidence="1" key="1">
    <citation type="submission" date="2023-06" db="EMBL/GenBank/DDBJ databases">
        <authorList>
            <person name="Kurt Z."/>
        </authorList>
    </citation>
    <scope>NUCLEOTIDE SEQUENCE</scope>
</reference>
<gene>
    <name evidence="1" type="ORF">HINF_LOCUS36525</name>
    <name evidence="2" type="ORF">HINF_LOCUS56414</name>
</gene>
<organism evidence="1">
    <name type="scientific">Hexamita inflata</name>
    <dbReference type="NCBI Taxonomy" id="28002"/>
    <lineage>
        <taxon>Eukaryota</taxon>
        <taxon>Metamonada</taxon>
        <taxon>Diplomonadida</taxon>
        <taxon>Hexamitidae</taxon>
        <taxon>Hexamitinae</taxon>
        <taxon>Hexamita</taxon>
    </lineage>
</organism>
<keyword evidence="3" id="KW-1185">Reference proteome</keyword>
<proteinExistence type="predicted"/>
<dbReference type="EMBL" id="CAXDID020000304">
    <property type="protein sequence ID" value="CAL6074086.1"/>
    <property type="molecule type" value="Genomic_DNA"/>
</dbReference>
<comment type="caution">
    <text evidence="1">The sequence shown here is derived from an EMBL/GenBank/DDBJ whole genome shotgun (WGS) entry which is preliminary data.</text>
</comment>
<dbReference type="Proteomes" id="UP001642409">
    <property type="component" value="Unassembled WGS sequence"/>
</dbReference>
<dbReference type="EMBL" id="CATOUU010000791">
    <property type="protein sequence ID" value="CAI9948880.1"/>
    <property type="molecule type" value="Genomic_DNA"/>
</dbReference>